<evidence type="ECO:0000256" key="2">
    <source>
        <dbReference type="ARBA" id="ARBA00022737"/>
    </source>
</evidence>
<dbReference type="Pfam" id="PF00400">
    <property type="entry name" value="WD40"/>
    <property type="match status" value="4"/>
</dbReference>
<comment type="caution">
    <text evidence="6">The sequence shown here is derived from an EMBL/GenBank/DDBJ whole genome shotgun (WGS) entry which is preliminary data.</text>
</comment>
<dbReference type="PROSITE" id="PS50082">
    <property type="entry name" value="WD_REPEATS_2"/>
    <property type="match status" value="3"/>
</dbReference>
<dbReference type="SUPFAM" id="SSF82171">
    <property type="entry name" value="DPP6 N-terminal domain-like"/>
    <property type="match status" value="1"/>
</dbReference>
<dbReference type="GO" id="GO:0000209">
    <property type="term" value="P:protein polyubiquitination"/>
    <property type="evidence" value="ECO:0007669"/>
    <property type="project" value="TreeGrafter"/>
</dbReference>
<keyword evidence="3" id="KW-0833">Ubl conjugation pathway</keyword>
<dbReference type="InterPro" id="IPR001680">
    <property type="entry name" value="WD40_rpt"/>
</dbReference>
<dbReference type="SMART" id="SM00320">
    <property type="entry name" value="WD40"/>
    <property type="match status" value="10"/>
</dbReference>
<protein>
    <submittedName>
        <fullName evidence="6">Putative WD-40 repeat protein</fullName>
    </submittedName>
</protein>
<dbReference type="Gene3D" id="2.130.10.10">
    <property type="entry name" value="YVTN repeat-like/Quinoprotein amine dehydrogenase"/>
    <property type="match status" value="3"/>
</dbReference>
<dbReference type="InterPro" id="IPR020472">
    <property type="entry name" value="WD40_PAC1"/>
</dbReference>
<dbReference type="SUPFAM" id="SSF50978">
    <property type="entry name" value="WD40 repeat-like"/>
    <property type="match status" value="1"/>
</dbReference>
<dbReference type="InterPro" id="IPR027417">
    <property type="entry name" value="P-loop_NTPase"/>
</dbReference>
<name>L7LQT7_9ACTN</name>
<evidence type="ECO:0000256" key="4">
    <source>
        <dbReference type="PROSITE-ProRule" id="PRU00221"/>
    </source>
</evidence>
<dbReference type="eggNOG" id="COG2319">
    <property type="taxonomic scope" value="Bacteria"/>
</dbReference>
<dbReference type="PRINTS" id="PR00320">
    <property type="entry name" value="GPROTEINBRPT"/>
</dbReference>
<dbReference type="SUPFAM" id="SSF52540">
    <property type="entry name" value="P-loop containing nucleoside triphosphate hydrolases"/>
    <property type="match status" value="1"/>
</dbReference>
<dbReference type="InterPro" id="IPR051983">
    <property type="entry name" value="WSB_SOCS-box_domain"/>
</dbReference>
<dbReference type="PROSITE" id="PS50294">
    <property type="entry name" value="WD_REPEATS_REGION"/>
    <property type="match status" value="3"/>
</dbReference>
<evidence type="ECO:0000259" key="5">
    <source>
        <dbReference type="Pfam" id="PF20703"/>
    </source>
</evidence>
<gene>
    <name evidence="6" type="ORF">GSI01S_37_00200</name>
</gene>
<evidence type="ECO:0000256" key="1">
    <source>
        <dbReference type="ARBA" id="ARBA00022574"/>
    </source>
</evidence>
<organism evidence="6 7">
    <name type="scientific">Gordonia sihwensis NBRC 108236</name>
    <dbReference type="NCBI Taxonomy" id="1223544"/>
    <lineage>
        <taxon>Bacteria</taxon>
        <taxon>Bacillati</taxon>
        <taxon>Actinomycetota</taxon>
        <taxon>Actinomycetes</taxon>
        <taxon>Mycobacteriales</taxon>
        <taxon>Gordoniaceae</taxon>
        <taxon>Gordonia</taxon>
    </lineage>
</organism>
<dbReference type="PROSITE" id="PS00678">
    <property type="entry name" value="WD_REPEATS_1"/>
    <property type="match status" value="1"/>
</dbReference>
<accession>L7LQT7</accession>
<dbReference type="Proteomes" id="UP000035083">
    <property type="component" value="Unassembled WGS sequence"/>
</dbReference>
<dbReference type="InterPro" id="IPR019775">
    <property type="entry name" value="WD40_repeat_CS"/>
</dbReference>
<dbReference type="RefSeq" id="WP_006897949.1">
    <property type="nucleotide sequence ID" value="NZ_BANU01000037.1"/>
</dbReference>
<keyword evidence="7" id="KW-1185">Reference proteome</keyword>
<dbReference type="InterPro" id="IPR015943">
    <property type="entry name" value="WD40/YVTN_repeat-like_dom_sf"/>
</dbReference>
<evidence type="ECO:0000313" key="7">
    <source>
        <dbReference type="Proteomes" id="UP000035083"/>
    </source>
</evidence>
<proteinExistence type="predicted"/>
<keyword evidence="1 4" id="KW-0853">WD repeat</keyword>
<dbReference type="EMBL" id="BANU01000037">
    <property type="protein sequence ID" value="GAC62537.1"/>
    <property type="molecule type" value="Genomic_DNA"/>
</dbReference>
<dbReference type="AlphaFoldDB" id="L7LQT7"/>
<reference evidence="6 7" key="1">
    <citation type="submission" date="2012-12" db="EMBL/GenBank/DDBJ databases">
        <title>Whole genome shotgun sequence of Gordonia sihwensis NBRC 108236.</title>
        <authorList>
            <person name="Yoshida I."/>
            <person name="Hosoyama A."/>
            <person name="Tsuchikane K."/>
            <person name="Ando Y."/>
            <person name="Baba S."/>
            <person name="Ohji S."/>
            <person name="Hamada M."/>
            <person name="Tamura T."/>
            <person name="Yamazoe A."/>
            <person name="Yamazaki S."/>
            <person name="Fujita N."/>
        </authorList>
    </citation>
    <scope>NUCLEOTIDE SEQUENCE [LARGE SCALE GENOMIC DNA]</scope>
    <source>
        <strain evidence="6 7">NBRC 108236</strain>
    </source>
</reference>
<dbReference type="PANTHER" id="PTHR15622">
    <property type="entry name" value="WD40 REPEAT PROTEIN"/>
    <property type="match status" value="1"/>
</dbReference>
<feature type="repeat" description="WD" evidence="4">
    <location>
        <begin position="644"/>
        <end position="677"/>
    </location>
</feature>
<sequence length="1251" mass="133471">MTSTPPESEFGPALARLFRQAGKPTLRAASEGMARFGRAEATPQRISDWRNGRHVPRDFDTVLPLIMWLNRRALDAGADDLVSMPEWRRLWERHHDPASGARLDTPFPGLASMGARDRDRYFGRDDTIAALSGLLSEARDSAGNRVVVVTGVSGAGKSSLLGAGLARAGEPWNTAIALRVGPSGLVGDEVAAGAALVVIDQFEEVFALDDETRRRAVLDRVQELSDAGSVVVLGIRADFFRACVEYPMLARAWQDRSMILSEMSDDQLRQVIIEPVRMAGGRIDEGLADLMIDDLHQASTEGDRAGRLPLLAHALQVMWAKRTGNRLTVGSYRAAGGITSALAETAERTWAALDPADHEEARALLLALVQFGPRRTPMRNAVAPSDLRERFPESATRIIDAFSDARLLTVSSESVTFIHEAVMSAWPRMADWIAEDADLIQWMQQLAADTDAWNESGRAADHLYSGARLATSQANRAELGAHRQVLLPAGAAEFLDAAGRQRTVRKRLRFASITLVVVLGLASAITAIIATRQASDLARQRNSAEHAAVMSSIEGLVSSDPSLAARMLAVADQHYADDTEVSSGLLAAYTSPLARSLDGHTGAVYDVMFSRDGRLLASASNDRTVRVWQRTDGAVKPFREVARLGGFGSFVTSVDFDRSGRLLAAASGDGTVRLWNVADPGSPREIATLRPGSGAAYLTRFSPSGAHLAASSDDGTVTVYRVDGDRPPTQTAVLRGHTRAVRSLAFNSAGTVLATGGEDQTVRLWTAADTDTPRPAGEPLRGFPSITHALAFTRGDSVLAVTGDSANVQLWNVTDPAAPRPDTTSLAGVTGGSWSIAANPVRPLLARAGTDGIVHVWNTTSISDPLPLWELQRSAAPGAVRMVSTVFSPDGQELAVGRSDGEVDLWTLPPGLLPDRGALISGVDMDASGRRLVTVGSDARLNVWTRDDGQWHQRGGVDIDRRANNRPSVAVTTDGMLAATANNNGGLVELWDLGDPDRPRRVGELRVGTRYTNALAFAPGTRELAAGIDDRRVQRWDLTDPAAPRPVGDPLGGPGDLIRSVSYAVDGSRLAVTADDGNGYVYRLDRADSRPLVLPMGEEVADATFARDGRYVVLAAGDLAVWRIDDGPPTVVSRVSDLHAESIGRSGGRLMISTGTREVVDFALGADGSLTQGAAVSPVLGGSRTVSNWVLPTDAGSGPGYPVAGDGTGVVYLQTTDRESARRWVCTATDPLSGAERDRYLGRLSADDGCP</sequence>
<dbReference type="CDD" id="cd00200">
    <property type="entry name" value="WD40"/>
    <property type="match status" value="1"/>
</dbReference>
<evidence type="ECO:0000313" key="6">
    <source>
        <dbReference type="EMBL" id="GAC62537.1"/>
    </source>
</evidence>
<dbReference type="InterPro" id="IPR049052">
    <property type="entry name" value="nSTAND1"/>
</dbReference>
<dbReference type="PANTHER" id="PTHR15622:SF2">
    <property type="entry name" value="U4_U6 SMALL NUCLEAR RIBONUCLEOPROTEIN PRP4"/>
    <property type="match status" value="1"/>
</dbReference>
<feature type="domain" description="Novel STAND NTPase 1" evidence="5">
    <location>
        <begin position="106"/>
        <end position="460"/>
    </location>
</feature>
<dbReference type="Pfam" id="PF20703">
    <property type="entry name" value="nSTAND1"/>
    <property type="match status" value="1"/>
</dbReference>
<keyword evidence="2" id="KW-0677">Repeat</keyword>
<dbReference type="InterPro" id="IPR036322">
    <property type="entry name" value="WD40_repeat_dom_sf"/>
</dbReference>
<evidence type="ECO:0000256" key="3">
    <source>
        <dbReference type="ARBA" id="ARBA00022786"/>
    </source>
</evidence>
<feature type="repeat" description="WD" evidence="4">
    <location>
        <begin position="597"/>
        <end position="629"/>
    </location>
</feature>
<feature type="repeat" description="WD" evidence="4">
    <location>
        <begin position="734"/>
        <end position="765"/>
    </location>
</feature>